<name>A0ABX0V3A6_9HYPH</name>
<dbReference type="SUPFAM" id="SSF53098">
    <property type="entry name" value="Ribonuclease H-like"/>
    <property type="match status" value="1"/>
</dbReference>
<evidence type="ECO:0000313" key="13">
    <source>
        <dbReference type="Proteomes" id="UP001429580"/>
    </source>
</evidence>
<dbReference type="InterPro" id="IPR012337">
    <property type="entry name" value="RNaseH-like_sf"/>
</dbReference>
<reference evidence="12 13" key="1">
    <citation type="submission" date="2020-03" db="EMBL/GenBank/DDBJ databases">
        <title>Genomic Encyclopedia of Type Strains, Phase IV (KMG-IV): sequencing the most valuable type-strain genomes for metagenomic binning, comparative biology and taxonomic classification.</title>
        <authorList>
            <person name="Goeker M."/>
        </authorList>
    </citation>
    <scope>NUCLEOTIDE SEQUENCE [LARGE SCALE GENOMIC DNA]</scope>
    <source>
        <strain evidence="12 13">DSM 103870</strain>
    </source>
</reference>
<dbReference type="InterPro" id="IPR022892">
    <property type="entry name" value="RNaseHI"/>
</dbReference>
<dbReference type="EC" id="3.1.26.4" evidence="4 10"/>
<evidence type="ECO:0000256" key="2">
    <source>
        <dbReference type="ARBA" id="ARBA00005300"/>
    </source>
</evidence>
<organism evidence="12 13">
    <name type="scientific">Pseudochelatococcus lubricantis</name>
    <dbReference type="NCBI Taxonomy" id="1538102"/>
    <lineage>
        <taxon>Bacteria</taxon>
        <taxon>Pseudomonadati</taxon>
        <taxon>Pseudomonadota</taxon>
        <taxon>Alphaproteobacteria</taxon>
        <taxon>Hyphomicrobiales</taxon>
        <taxon>Chelatococcaceae</taxon>
        <taxon>Pseudochelatococcus</taxon>
    </lineage>
</organism>
<evidence type="ECO:0000256" key="4">
    <source>
        <dbReference type="ARBA" id="ARBA00012180"/>
    </source>
</evidence>
<feature type="binding site" evidence="10">
    <location>
        <position position="44"/>
    </location>
    <ligand>
        <name>Mg(2+)</name>
        <dbReference type="ChEBI" id="CHEBI:18420"/>
        <label>1</label>
    </ligand>
</feature>
<dbReference type="PROSITE" id="PS50879">
    <property type="entry name" value="RNASE_H_1"/>
    <property type="match status" value="1"/>
</dbReference>
<protein>
    <recommendedName>
        <fullName evidence="4 10">Ribonuclease H</fullName>
        <shortName evidence="10">RNase H</shortName>
        <ecNumber evidence="4 10">3.1.26.4</ecNumber>
    </recommendedName>
</protein>
<dbReference type="CDD" id="cd09278">
    <property type="entry name" value="RNase_HI_prokaryote_like"/>
    <property type="match status" value="1"/>
</dbReference>
<evidence type="ECO:0000256" key="8">
    <source>
        <dbReference type="ARBA" id="ARBA00022801"/>
    </source>
</evidence>
<keyword evidence="7 10" id="KW-0255">Endonuclease</keyword>
<comment type="function">
    <text evidence="10">Endonuclease that specifically degrades the RNA of RNA-DNA hybrids.</text>
</comment>
<evidence type="ECO:0000256" key="1">
    <source>
        <dbReference type="ARBA" id="ARBA00000077"/>
    </source>
</evidence>
<evidence type="ECO:0000259" key="11">
    <source>
        <dbReference type="PROSITE" id="PS50879"/>
    </source>
</evidence>
<evidence type="ECO:0000256" key="9">
    <source>
        <dbReference type="ARBA" id="ARBA00022842"/>
    </source>
</evidence>
<comment type="cofactor">
    <cofactor evidence="10">
        <name>Mg(2+)</name>
        <dbReference type="ChEBI" id="CHEBI:18420"/>
    </cofactor>
    <text evidence="10">Binds 1 Mg(2+) ion per subunit. May bind a second metal ion at a regulatory site, or after substrate binding.</text>
</comment>
<keyword evidence="13" id="KW-1185">Reference proteome</keyword>
<dbReference type="Proteomes" id="UP001429580">
    <property type="component" value="Unassembled WGS sequence"/>
</dbReference>
<evidence type="ECO:0000256" key="5">
    <source>
        <dbReference type="ARBA" id="ARBA00022722"/>
    </source>
</evidence>
<accession>A0ABX0V3A6</accession>
<feature type="binding site" evidence="10">
    <location>
        <position position="6"/>
    </location>
    <ligand>
        <name>Mg(2+)</name>
        <dbReference type="ChEBI" id="CHEBI:18420"/>
        <label>1</label>
    </ligand>
</feature>
<dbReference type="InterPro" id="IPR050092">
    <property type="entry name" value="RNase_H"/>
</dbReference>
<feature type="binding site" evidence="10">
    <location>
        <position position="130"/>
    </location>
    <ligand>
        <name>Mg(2+)</name>
        <dbReference type="ChEBI" id="CHEBI:18420"/>
        <label>2</label>
    </ligand>
</feature>
<comment type="catalytic activity">
    <reaction evidence="1 10">
        <text>Endonucleolytic cleavage to 5'-phosphomonoester.</text>
        <dbReference type="EC" id="3.1.26.4"/>
    </reaction>
</comment>
<feature type="domain" description="RNase H type-1" evidence="11">
    <location>
        <begin position="1"/>
        <end position="138"/>
    </location>
</feature>
<dbReference type="PANTHER" id="PTHR10642">
    <property type="entry name" value="RIBONUCLEASE H1"/>
    <property type="match status" value="1"/>
</dbReference>
<dbReference type="HAMAP" id="MF_00042">
    <property type="entry name" value="RNase_H"/>
    <property type="match status" value="1"/>
</dbReference>
<keyword evidence="10" id="KW-0963">Cytoplasm</keyword>
<dbReference type="InterPro" id="IPR036397">
    <property type="entry name" value="RNaseH_sf"/>
</dbReference>
<comment type="subcellular location">
    <subcellularLocation>
        <location evidence="10">Cytoplasm</location>
    </subcellularLocation>
</comment>
<gene>
    <name evidence="10" type="primary">rnhA</name>
    <name evidence="12" type="ORF">FHS82_003475</name>
</gene>
<keyword evidence="6 10" id="KW-0479">Metal-binding</keyword>
<feature type="binding site" evidence="10">
    <location>
        <position position="6"/>
    </location>
    <ligand>
        <name>Mg(2+)</name>
        <dbReference type="ChEBI" id="CHEBI:18420"/>
        <label>2</label>
    </ligand>
</feature>
<dbReference type="NCBIfam" id="NF001236">
    <property type="entry name" value="PRK00203.1"/>
    <property type="match status" value="1"/>
</dbReference>
<comment type="caution">
    <text evidence="12">The sequence shown here is derived from an EMBL/GenBank/DDBJ whole genome shotgun (WGS) entry which is preliminary data.</text>
</comment>
<sequence length="142" mass="15947">MTIYTDGACSGNPGPGGWGVLLMFRGTGKELSGGEAHTTNNRMELLAAINALEALKRPCTVDLHTDSQYVRQGITSWLASWKQRGWKTADRKPVKNEDLWRRLDEAASRHDVAWHWVRGHNGHPENERVDALARAGMEPFKR</sequence>
<evidence type="ECO:0000256" key="7">
    <source>
        <dbReference type="ARBA" id="ARBA00022759"/>
    </source>
</evidence>
<keyword evidence="5 10" id="KW-0540">Nuclease</keyword>
<feature type="binding site" evidence="10">
    <location>
        <position position="66"/>
    </location>
    <ligand>
        <name>Mg(2+)</name>
        <dbReference type="ChEBI" id="CHEBI:18420"/>
        <label>1</label>
    </ligand>
</feature>
<comment type="similarity">
    <text evidence="2 10">Belongs to the RNase H family.</text>
</comment>
<dbReference type="Pfam" id="PF00075">
    <property type="entry name" value="RNase_H"/>
    <property type="match status" value="1"/>
</dbReference>
<dbReference type="PANTHER" id="PTHR10642:SF26">
    <property type="entry name" value="RIBONUCLEASE H1"/>
    <property type="match status" value="1"/>
</dbReference>
<evidence type="ECO:0000313" key="12">
    <source>
        <dbReference type="EMBL" id="NIJ59617.1"/>
    </source>
</evidence>
<dbReference type="Gene3D" id="3.30.420.10">
    <property type="entry name" value="Ribonuclease H-like superfamily/Ribonuclease H"/>
    <property type="match status" value="1"/>
</dbReference>
<evidence type="ECO:0000256" key="3">
    <source>
        <dbReference type="ARBA" id="ARBA00011245"/>
    </source>
</evidence>
<dbReference type="EMBL" id="JAASQI010000009">
    <property type="protein sequence ID" value="NIJ59617.1"/>
    <property type="molecule type" value="Genomic_DNA"/>
</dbReference>
<dbReference type="GO" id="GO:0004523">
    <property type="term" value="F:RNA-DNA hybrid ribonuclease activity"/>
    <property type="evidence" value="ECO:0007669"/>
    <property type="project" value="UniProtKB-EC"/>
</dbReference>
<comment type="subunit">
    <text evidence="3 10">Monomer.</text>
</comment>
<keyword evidence="9 10" id="KW-0460">Magnesium</keyword>
<evidence type="ECO:0000256" key="10">
    <source>
        <dbReference type="HAMAP-Rule" id="MF_00042"/>
    </source>
</evidence>
<keyword evidence="8 10" id="KW-0378">Hydrolase</keyword>
<dbReference type="InterPro" id="IPR002156">
    <property type="entry name" value="RNaseH_domain"/>
</dbReference>
<proteinExistence type="inferred from homology"/>
<evidence type="ECO:0000256" key="6">
    <source>
        <dbReference type="ARBA" id="ARBA00022723"/>
    </source>
</evidence>